<proteinExistence type="predicted"/>
<evidence type="ECO:0000256" key="6">
    <source>
        <dbReference type="ARBA" id="ARBA00023128"/>
    </source>
</evidence>
<dbReference type="InterPro" id="IPR039993">
    <property type="entry name" value="NDUFB10"/>
</dbReference>
<dbReference type="OrthoDB" id="10252718at2759"/>
<name>A0A084B0E3_STACB</name>
<dbReference type="Proteomes" id="UP000028045">
    <property type="component" value="Unassembled WGS sequence"/>
</dbReference>
<dbReference type="HOGENOM" id="CLU_142967_0_0_1"/>
<evidence type="ECO:0000256" key="4">
    <source>
        <dbReference type="ARBA" id="ARBA00022792"/>
    </source>
</evidence>
<gene>
    <name evidence="8" type="ORF">S7711_00847</name>
</gene>
<keyword evidence="3" id="KW-0679">Respiratory chain</keyword>
<dbReference type="AlphaFoldDB" id="A0A084B0E3"/>
<evidence type="ECO:0000256" key="2">
    <source>
        <dbReference type="ARBA" id="ARBA00022448"/>
    </source>
</evidence>
<evidence type="ECO:0000256" key="3">
    <source>
        <dbReference type="ARBA" id="ARBA00022660"/>
    </source>
</evidence>
<dbReference type="GO" id="GO:0005743">
    <property type="term" value="C:mitochondrial inner membrane"/>
    <property type="evidence" value="ECO:0007669"/>
    <property type="project" value="UniProtKB-SubCell"/>
</dbReference>
<comment type="subcellular location">
    <subcellularLocation>
        <location evidence="1">Mitochondrion inner membrane</location>
        <topology evidence="1">Peripheral membrane protein</topology>
        <orientation evidence="1">Matrix side</orientation>
    </subcellularLocation>
</comment>
<evidence type="ECO:0000256" key="5">
    <source>
        <dbReference type="ARBA" id="ARBA00022982"/>
    </source>
</evidence>
<evidence type="ECO:0000313" key="8">
    <source>
        <dbReference type="EMBL" id="KEY71022.1"/>
    </source>
</evidence>
<dbReference type="PANTHER" id="PTHR13094">
    <property type="entry name" value="NADH-UBIQUINONE OXIDOREDUCTASE PDSW SUBUNIT"/>
    <property type="match status" value="1"/>
</dbReference>
<keyword evidence="6" id="KW-0496">Mitochondrion</keyword>
<evidence type="ECO:0000256" key="1">
    <source>
        <dbReference type="ARBA" id="ARBA00004443"/>
    </source>
</evidence>
<keyword evidence="2" id="KW-0813">Transport</keyword>
<dbReference type="PANTHER" id="PTHR13094:SF1">
    <property type="entry name" value="NADH DEHYDROGENASE [UBIQUINONE] 1 BETA SUBCOMPLEX SUBUNIT 10"/>
    <property type="match status" value="1"/>
</dbReference>
<organism evidence="8 9">
    <name type="scientific">Stachybotrys chartarum (strain CBS 109288 / IBT 7711)</name>
    <name type="common">Toxic black mold</name>
    <name type="synonym">Stilbospora chartarum</name>
    <dbReference type="NCBI Taxonomy" id="1280523"/>
    <lineage>
        <taxon>Eukaryota</taxon>
        <taxon>Fungi</taxon>
        <taxon>Dikarya</taxon>
        <taxon>Ascomycota</taxon>
        <taxon>Pezizomycotina</taxon>
        <taxon>Sordariomycetes</taxon>
        <taxon>Hypocreomycetidae</taxon>
        <taxon>Hypocreales</taxon>
        <taxon>Stachybotryaceae</taxon>
        <taxon>Stachybotrys</taxon>
    </lineage>
</organism>
<accession>A0A084B0E3</accession>
<keyword evidence="4" id="KW-0999">Mitochondrion inner membrane</keyword>
<evidence type="ECO:0000256" key="7">
    <source>
        <dbReference type="ARBA" id="ARBA00023136"/>
    </source>
</evidence>
<evidence type="ECO:0008006" key="10">
    <source>
        <dbReference type="Google" id="ProtNLM"/>
    </source>
</evidence>
<reference evidence="8 9" key="1">
    <citation type="journal article" date="2014" name="BMC Genomics">
        <title>Comparative genome sequencing reveals chemotype-specific gene clusters in the toxigenic black mold Stachybotrys.</title>
        <authorList>
            <person name="Semeiks J."/>
            <person name="Borek D."/>
            <person name="Otwinowski Z."/>
            <person name="Grishin N.V."/>
        </authorList>
    </citation>
    <scope>NUCLEOTIDE SEQUENCE [LARGE SCALE GENOMIC DNA]</scope>
    <source>
        <strain evidence="9">CBS 109288 / IBT 7711</strain>
    </source>
</reference>
<keyword evidence="7" id="KW-0472">Membrane</keyword>
<evidence type="ECO:0000313" key="9">
    <source>
        <dbReference type="Proteomes" id="UP000028045"/>
    </source>
</evidence>
<keyword evidence="5" id="KW-0249">Electron transport</keyword>
<protein>
    <recommendedName>
        <fullName evidence="10">NADH-ubiquinone oxidoreductase 12 kDa subunit, mitochondrial</fullName>
    </recommendedName>
</protein>
<sequence>MPTPESELFLSQKPKVPPTFNGVSYDDSKAFKAAEDAIIREQWVGAMMTRLVGEELGKCYVREGVNHLENCGHLRERYLQLLSTNKVKGTKFLQQNYLEKKDEEMDLAANVHPSNRIAKLNEGRFSS</sequence>
<dbReference type="EMBL" id="KL648363">
    <property type="protein sequence ID" value="KEY71022.1"/>
    <property type="molecule type" value="Genomic_DNA"/>
</dbReference>
<keyword evidence="9" id="KW-1185">Reference proteome</keyword>